<dbReference type="PANTHER" id="PTHR35791">
    <property type="entry name" value="UPF0754 MEMBRANE PROTEIN YHEB"/>
    <property type="match status" value="1"/>
</dbReference>
<accession>A0A382XI38</accession>
<evidence type="ECO:0000313" key="6">
    <source>
        <dbReference type="EMBL" id="SVD70499.1"/>
    </source>
</evidence>
<keyword evidence="2 5" id="KW-0812">Transmembrane</keyword>
<reference evidence="6" key="1">
    <citation type="submission" date="2018-05" db="EMBL/GenBank/DDBJ databases">
        <authorList>
            <person name="Lanie J.A."/>
            <person name="Ng W.-L."/>
            <person name="Kazmierczak K.M."/>
            <person name="Andrzejewski T.M."/>
            <person name="Davidsen T.M."/>
            <person name="Wayne K.J."/>
            <person name="Tettelin H."/>
            <person name="Glass J.I."/>
            <person name="Rusch D."/>
            <person name="Podicherti R."/>
            <person name="Tsui H.-C.T."/>
            <person name="Winkler M.E."/>
        </authorList>
    </citation>
    <scope>NUCLEOTIDE SEQUENCE</scope>
</reference>
<proteinExistence type="predicted"/>
<dbReference type="Pfam" id="PF04286">
    <property type="entry name" value="DUF445"/>
    <property type="match status" value="1"/>
</dbReference>
<sequence>TALAEKLGDLVSDELFSIEEVTEKIHDIAESDDIAKILVTRIEKTMSEKLLKTFPMLSMFLTDEMVGKVSGLFLSELKGMLTDVSDTIAKKLEGDIDVRATVREKVQDFSSVKLEEILFSIMKKEFRFIEYVGAVLGFLIGSLQLLMTWPY</sequence>
<evidence type="ECO:0008006" key="7">
    <source>
        <dbReference type="Google" id="ProtNLM"/>
    </source>
</evidence>
<evidence type="ECO:0000256" key="4">
    <source>
        <dbReference type="ARBA" id="ARBA00023136"/>
    </source>
</evidence>
<dbReference type="InterPro" id="IPR007383">
    <property type="entry name" value="DUF445"/>
</dbReference>
<dbReference type="PANTHER" id="PTHR35791:SF1">
    <property type="entry name" value="UPF0754 MEMBRANE PROTEIN YHEB"/>
    <property type="match status" value="1"/>
</dbReference>
<gene>
    <name evidence="6" type="ORF">METZ01_LOCUS423353</name>
</gene>
<dbReference type="EMBL" id="UINC01167801">
    <property type="protein sequence ID" value="SVD70499.1"/>
    <property type="molecule type" value="Genomic_DNA"/>
</dbReference>
<evidence type="ECO:0000256" key="1">
    <source>
        <dbReference type="ARBA" id="ARBA00004308"/>
    </source>
</evidence>
<keyword evidence="3 5" id="KW-1133">Transmembrane helix</keyword>
<evidence type="ECO:0000256" key="2">
    <source>
        <dbReference type="ARBA" id="ARBA00022692"/>
    </source>
</evidence>
<feature type="non-terminal residue" evidence="6">
    <location>
        <position position="1"/>
    </location>
</feature>
<feature type="transmembrane region" description="Helical" evidence="5">
    <location>
        <begin position="128"/>
        <end position="149"/>
    </location>
</feature>
<evidence type="ECO:0000256" key="5">
    <source>
        <dbReference type="SAM" id="Phobius"/>
    </source>
</evidence>
<evidence type="ECO:0000256" key="3">
    <source>
        <dbReference type="ARBA" id="ARBA00022989"/>
    </source>
</evidence>
<comment type="subcellular location">
    <subcellularLocation>
        <location evidence="1">Endomembrane system</location>
    </subcellularLocation>
</comment>
<dbReference type="AlphaFoldDB" id="A0A382XI38"/>
<keyword evidence="4 5" id="KW-0472">Membrane</keyword>
<name>A0A382XI38_9ZZZZ</name>
<protein>
    <recommendedName>
        <fullName evidence="7">DUF445 domain-containing protein</fullName>
    </recommendedName>
</protein>
<organism evidence="6">
    <name type="scientific">marine metagenome</name>
    <dbReference type="NCBI Taxonomy" id="408172"/>
    <lineage>
        <taxon>unclassified sequences</taxon>
        <taxon>metagenomes</taxon>
        <taxon>ecological metagenomes</taxon>
    </lineage>
</organism>
<dbReference type="GO" id="GO:0012505">
    <property type="term" value="C:endomembrane system"/>
    <property type="evidence" value="ECO:0007669"/>
    <property type="project" value="UniProtKB-SubCell"/>
</dbReference>